<dbReference type="EMBL" id="LT630450">
    <property type="protein sequence ID" value="SFV74218.1"/>
    <property type="molecule type" value="Genomic_DNA"/>
</dbReference>
<organism evidence="1 2">
    <name type="scientific">Desulfovibrio piger</name>
    <dbReference type="NCBI Taxonomy" id="901"/>
    <lineage>
        <taxon>Bacteria</taxon>
        <taxon>Pseudomonadati</taxon>
        <taxon>Thermodesulfobacteriota</taxon>
        <taxon>Desulfovibrionia</taxon>
        <taxon>Desulfovibrionales</taxon>
        <taxon>Desulfovibrionaceae</taxon>
        <taxon>Desulfovibrio</taxon>
    </lineage>
</organism>
<evidence type="ECO:0000313" key="1">
    <source>
        <dbReference type="EMBL" id="SFV74218.1"/>
    </source>
</evidence>
<dbReference type="Proteomes" id="UP000186323">
    <property type="component" value="Chromosome I"/>
</dbReference>
<dbReference type="KEGG" id="dpg:DESPIGER_2397"/>
<dbReference type="AlphaFoldDB" id="A0A1K1LHP7"/>
<sequence length="41" mass="4455">MTKIPGAGHHFPQTTKKEMAAWCRKLLVEGSCGPVKPYGAK</sequence>
<evidence type="ECO:0000313" key="2">
    <source>
        <dbReference type="Proteomes" id="UP000186323"/>
    </source>
</evidence>
<protein>
    <recommendedName>
        <fullName evidence="3">Alpha/beta hydrolase</fullName>
    </recommendedName>
</protein>
<keyword evidence="2" id="KW-1185">Reference proteome</keyword>
<accession>A0A1K1LHP7</accession>
<proteinExistence type="predicted"/>
<reference evidence="2" key="1">
    <citation type="submission" date="2016-10" db="EMBL/GenBank/DDBJ databases">
        <authorList>
            <person name="Wegmann U."/>
        </authorList>
    </citation>
    <scope>NUCLEOTIDE SEQUENCE [LARGE SCALE GENOMIC DNA]</scope>
</reference>
<name>A0A1K1LHP7_9BACT</name>
<evidence type="ECO:0008006" key="3">
    <source>
        <dbReference type="Google" id="ProtNLM"/>
    </source>
</evidence>
<gene>
    <name evidence="1" type="ORF">DESPIGER_2397</name>
</gene>